<dbReference type="Proteomes" id="UP000001514">
    <property type="component" value="Unassembled WGS sequence"/>
</dbReference>
<name>D8RZ93_SELML</name>
<dbReference type="Gramene" id="EFJ22571">
    <property type="protein sequence ID" value="EFJ22571"/>
    <property type="gene ID" value="SELMODRAFT_104838"/>
</dbReference>
<accession>D8RZ93</accession>
<dbReference type="InParanoid" id="D8RZ93"/>
<organism evidence="2">
    <name type="scientific">Selaginella moellendorffii</name>
    <name type="common">Spikemoss</name>
    <dbReference type="NCBI Taxonomy" id="88036"/>
    <lineage>
        <taxon>Eukaryota</taxon>
        <taxon>Viridiplantae</taxon>
        <taxon>Streptophyta</taxon>
        <taxon>Embryophyta</taxon>
        <taxon>Tracheophyta</taxon>
        <taxon>Lycopodiopsida</taxon>
        <taxon>Selaginellales</taxon>
        <taxon>Selaginellaceae</taxon>
        <taxon>Selaginella</taxon>
    </lineage>
</organism>
<reference evidence="1 2" key="1">
    <citation type="journal article" date="2011" name="Science">
        <title>The Selaginella genome identifies genetic changes associated with the evolution of vascular plants.</title>
        <authorList>
            <person name="Banks J.A."/>
            <person name="Nishiyama T."/>
            <person name="Hasebe M."/>
            <person name="Bowman J.L."/>
            <person name="Gribskov M."/>
            <person name="dePamphilis C."/>
            <person name="Albert V.A."/>
            <person name="Aono N."/>
            <person name="Aoyama T."/>
            <person name="Ambrose B.A."/>
            <person name="Ashton N.W."/>
            <person name="Axtell M.J."/>
            <person name="Barker E."/>
            <person name="Barker M.S."/>
            <person name="Bennetzen J.L."/>
            <person name="Bonawitz N.D."/>
            <person name="Chapple C."/>
            <person name="Cheng C."/>
            <person name="Correa L.G."/>
            <person name="Dacre M."/>
            <person name="DeBarry J."/>
            <person name="Dreyer I."/>
            <person name="Elias M."/>
            <person name="Engstrom E.M."/>
            <person name="Estelle M."/>
            <person name="Feng L."/>
            <person name="Finet C."/>
            <person name="Floyd S.K."/>
            <person name="Frommer W.B."/>
            <person name="Fujita T."/>
            <person name="Gramzow L."/>
            <person name="Gutensohn M."/>
            <person name="Harholt J."/>
            <person name="Hattori M."/>
            <person name="Heyl A."/>
            <person name="Hirai T."/>
            <person name="Hiwatashi Y."/>
            <person name="Ishikawa M."/>
            <person name="Iwata M."/>
            <person name="Karol K.G."/>
            <person name="Koehler B."/>
            <person name="Kolukisaoglu U."/>
            <person name="Kubo M."/>
            <person name="Kurata T."/>
            <person name="Lalonde S."/>
            <person name="Li K."/>
            <person name="Li Y."/>
            <person name="Litt A."/>
            <person name="Lyons E."/>
            <person name="Manning G."/>
            <person name="Maruyama T."/>
            <person name="Michael T.P."/>
            <person name="Mikami K."/>
            <person name="Miyazaki S."/>
            <person name="Morinaga S."/>
            <person name="Murata T."/>
            <person name="Mueller-Roeber B."/>
            <person name="Nelson D.R."/>
            <person name="Obara M."/>
            <person name="Oguri Y."/>
            <person name="Olmstead R.G."/>
            <person name="Onodera N."/>
            <person name="Petersen B.L."/>
            <person name="Pils B."/>
            <person name="Prigge M."/>
            <person name="Rensing S.A."/>
            <person name="Riano-Pachon D.M."/>
            <person name="Roberts A.W."/>
            <person name="Sato Y."/>
            <person name="Scheller H.V."/>
            <person name="Schulz B."/>
            <person name="Schulz C."/>
            <person name="Shakirov E.V."/>
            <person name="Shibagaki N."/>
            <person name="Shinohara N."/>
            <person name="Shippen D.E."/>
            <person name="Soerensen I."/>
            <person name="Sotooka R."/>
            <person name="Sugimoto N."/>
            <person name="Sugita M."/>
            <person name="Sumikawa N."/>
            <person name="Tanurdzic M."/>
            <person name="Theissen G."/>
            <person name="Ulvskov P."/>
            <person name="Wakazuki S."/>
            <person name="Weng J.K."/>
            <person name="Willats W.W."/>
            <person name="Wipf D."/>
            <person name="Wolf P.G."/>
            <person name="Yang L."/>
            <person name="Zimmer A.D."/>
            <person name="Zhu Q."/>
            <person name="Mitros T."/>
            <person name="Hellsten U."/>
            <person name="Loque D."/>
            <person name="Otillar R."/>
            <person name="Salamov A."/>
            <person name="Schmutz J."/>
            <person name="Shapiro H."/>
            <person name="Lindquist E."/>
            <person name="Lucas S."/>
            <person name="Rokhsar D."/>
            <person name="Grigoriev I.V."/>
        </authorList>
    </citation>
    <scope>NUCLEOTIDE SEQUENCE [LARGE SCALE GENOMIC DNA]</scope>
</reference>
<dbReference type="HOGENOM" id="CLU_2519308_0_0_1"/>
<evidence type="ECO:0000313" key="1">
    <source>
        <dbReference type="EMBL" id="EFJ22571.1"/>
    </source>
</evidence>
<dbReference type="STRING" id="88036.D8RZ93"/>
<proteinExistence type="predicted"/>
<dbReference type="AlphaFoldDB" id="D8RZ93"/>
<evidence type="ECO:0000313" key="2">
    <source>
        <dbReference type="Proteomes" id="UP000001514"/>
    </source>
</evidence>
<protein>
    <submittedName>
        <fullName evidence="1">Uncharacterized protein</fullName>
    </submittedName>
</protein>
<dbReference type="KEGG" id="smo:SELMODRAFT_104838"/>
<feature type="non-terminal residue" evidence="1">
    <location>
        <position position="1"/>
    </location>
</feature>
<gene>
    <name evidence="1" type="ORF">SELMODRAFT_104838</name>
</gene>
<sequence length="85" mass="8799">GIPVGIIAVEMQTAMQVIPTDPGQLDSQVAALHPASRVAKEISSREFYKPDPPSSSTSAPISVLCPGMASFEAAPGSLSQLLPRP</sequence>
<dbReference type="EMBL" id="GL377595">
    <property type="protein sequence ID" value="EFJ22571.1"/>
    <property type="molecule type" value="Genomic_DNA"/>
</dbReference>
<keyword evidence="2" id="KW-1185">Reference proteome</keyword>
<dbReference type="Gene3D" id="3.90.226.10">
    <property type="entry name" value="2-enoyl-CoA Hydratase, Chain A, domain 1"/>
    <property type="match status" value="1"/>
</dbReference>